<feature type="transmembrane region" description="Helical" evidence="2">
    <location>
        <begin position="610"/>
        <end position="628"/>
    </location>
</feature>
<feature type="transmembrane region" description="Helical" evidence="2">
    <location>
        <begin position="563"/>
        <end position="579"/>
    </location>
</feature>
<feature type="transmembrane region" description="Helical" evidence="2">
    <location>
        <begin position="586"/>
        <end position="604"/>
    </location>
</feature>
<feature type="transmembrane region" description="Helical" evidence="2">
    <location>
        <begin position="831"/>
        <end position="853"/>
    </location>
</feature>
<dbReference type="InParanoid" id="A0A024GJV9"/>
<keyword evidence="2" id="KW-1133">Transmembrane helix</keyword>
<feature type="compositionally biased region" description="Polar residues" evidence="1">
    <location>
        <begin position="21"/>
        <end position="43"/>
    </location>
</feature>
<feature type="transmembrane region" description="Helical" evidence="2">
    <location>
        <begin position="172"/>
        <end position="194"/>
    </location>
</feature>
<gene>
    <name evidence="3" type="ORF">BN9_077570</name>
</gene>
<organism evidence="3 4">
    <name type="scientific">Albugo candida</name>
    <dbReference type="NCBI Taxonomy" id="65357"/>
    <lineage>
        <taxon>Eukaryota</taxon>
        <taxon>Sar</taxon>
        <taxon>Stramenopiles</taxon>
        <taxon>Oomycota</taxon>
        <taxon>Peronosporomycetes</taxon>
        <taxon>Albuginales</taxon>
        <taxon>Albuginaceae</taxon>
        <taxon>Albugo</taxon>
    </lineage>
</organism>
<protein>
    <submittedName>
        <fullName evidence="3">Uncharacterized protein</fullName>
    </submittedName>
</protein>
<feature type="transmembrane region" description="Helical" evidence="2">
    <location>
        <begin position="254"/>
        <end position="272"/>
    </location>
</feature>
<keyword evidence="4" id="KW-1185">Reference proteome</keyword>
<feature type="transmembrane region" description="Helical" evidence="2">
    <location>
        <begin position="230"/>
        <end position="247"/>
    </location>
</feature>
<dbReference type="Proteomes" id="UP000053237">
    <property type="component" value="Unassembled WGS sequence"/>
</dbReference>
<keyword evidence="2" id="KW-0472">Membrane</keyword>
<accession>A0A024GJV9</accession>
<feature type="transmembrane region" description="Helical" evidence="2">
    <location>
        <begin position="129"/>
        <end position="146"/>
    </location>
</feature>
<feature type="transmembrane region" description="Helical" evidence="2">
    <location>
        <begin position="806"/>
        <end position="824"/>
    </location>
</feature>
<feature type="transmembrane region" description="Helical" evidence="2">
    <location>
        <begin position="382"/>
        <end position="403"/>
    </location>
</feature>
<evidence type="ECO:0000256" key="2">
    <source>
        <dbReference type="SAM" id="Phobius"/>
    </source>
</evidence>
<feature type="transmembrane region" description="Helical" evidence="2">
    <location>
        <begin position="774"/>
        <end position="800"/>
    </location>
</feature>
<evidence type="ECO:0000313" key="4">
    <source>
        <dbReference type="Proteomes" id="UP000053237"/>
    </source>
</evidence>
<sequence>MEHTPRSNFVVFHDLEEAPRRSQSSRQLPNGSLSHRPSDSNGMRASMEPLTSADAKSVILRANAPPTYSGSFEDIMKQIRAKNYTNQQFQRIQEQTAMNRNTLFFSNISPSFYEASYLQVAQETSLNRVRICFGVGLLALLLYYSYEYSSGEWSPYSVKGIAVGRTATDQTLLIIGTFGVILPSFLVGILLTFIPFGRRQLESITAVVFFVVGVFMIVKKPIEKSKGPVIPLLILLIPVFGITRMRFARSCCVGWSFIILYLTIMCIARNLVPAKNTFDTYTDILYQTINYGISVIGGMVSQYRQELLRRRNFCLQLPFSGTMDSDVIEAIKTEKFSRHSLMKTWNLEFRDEMVEECFYRHWYLIDPFPYENPNAGSLHQRVFTTIRFAVLTLSLTQAVLLLQDVKFLKIMRDQAIDPSDFTYALLLRFGITVPLYLCSALFMYVLGKSFYHKWVTEAEEAKNAALRNVYNNAIDVPDDSIAEKTYGSIRMKLVVNTAQIRNATQNRILDLLINKGGYVRSSQIFSSLVIACHVACMGSILLIVSSTNQILPAGVSSGKPKPVYFMGFLNAVLFAHRSGFRVRFIYATYTTLLVGVGIVIAAIIAKSVWIEYAGFMVVILVLGMMISYEEEHLRRSFFILKSIRILEFEEWFAVVLRIQGWVKESIRKRLLNVRRKAQSERTCNESTPPIVNTSMQMTQAAKFGVRIENDTLPLTCQCIDFPFNWTTYRSIDTIGRVDGILFHTFCFHSEMGSFLTIQNDTLRDYRCKVSADEVGLGIASVITAIVAGTAAFFGVVGFASFISTKIVGGAAVSLFGVSASALAATSQTASLLATIIGGVGATSTFTLITVKAFTDKASVSNHILIRSNEMHRYRKMTLSLWRQATCVRSEIVNTTTVQIVTVVMRPLFTGPTINSDRKYRIRKWIEKRSYKVQYIVAKPVNSTLPDPAPAPSTAIPVGPLASGIAGTKSDAEFG</sequence>
<feature type="transmembrane region" description="Helical" evidence="2">
    <location>
        <begin position="423"/>
        <end position="446"/>
    </location>
</feature>
<reference evidence="3 4" key="1">
    <citation type="submission" date="2012-05" db="EMBL/GenBank/DDBJ databases">
        <title>Recombination and specialization in a pathogen metapopulation.</title>
        <authorList>
            <person name="Gardiner A."/>
            <person name="Kemen E."/>
            <person name="Schultz-Larsen T."/>
            <person name="MacLean D."/>
            <person name="Van Oosterhout C."/>
            <person name="Jones J.D.G."/>
        </authorList>
    </citation>
    <scope>NUCLEOTIDE SEQUENCE [LARGE SCALE GENOMIC DNA]</scope>
    <source>
        <strain evidence="3 4">Ac Nc2</strain>
    </source>
</reference>
<evidence type="ECO:0000313" key="3">
    <source>
        <dbReference type="EMBL" id="CCI46802.1"/>
    </source>
</evidence>
<dbReference type="EMBL" id="CAIX01000141">
    <property type="protein sequence ID" value="CCI46802.1"/>
    <property type="molecule type" value="Genomic_DNA"/>
</dbReference>
<feature type="transmembrane region" description="Helical" evidence="2">
    <location>
        <begin position="524"/>
        <end position="543"/>
    </location>
</feature>
<proteinExistence type="predicted"/>
<comment type="caution">
    <text evidence="3">The sequence shown here is derived from an EMBL/GenBank/DDBJ whole genome shotgun (WGS) entry which is preliminary data.</text>
</comment>
<feature type="transmembrane region" description="Helical" evidence="2">
    <location>
        <begin position="284"/>
        <end position="303"/>
    </location>
</feature>
<evidence type="ECO:0000256" key="1">
    <source>
        <dbReference type="SAM" id="MobiDB-lite"/>
    </source>
</evidence>
<name>A0A024GJV9_9STRA</name>
<feature type="transmembrane region" description="Helical" evidence="2">
    <location>
        <begin position="201"/>
        <end position="218"/>
    </location>
</feature>
<keyword evidence="2" id="KW-0812">Transmembrane</keyword>
<feature type="region of interest" description="Disordered" evidence="1">
    <location>
        <begin position="1"/>
        <end position="48"/>
    </location>
</feature>
<dbReference type="OrthoDB" id="66514at2759"/>
<dbReference type="AlphaFoldDB" id="A0A024GJV9"/>